<accession>A0ABV1DVC8</accession>
<protein>
    <submittedName>
        <fullName evidence="1">Phage portal protein</fullName>
    </submittedName>
</protein>
<reference evidence="1 2" key="1">
    <citation type="submission" date="2024-03" db="EMBL/GenBank/DDBJ databases">
        <title>Human intestinal bacterial collection.</title>
        <authorList>
            <person name="Pauvert C."/>
            <person name="Hitch T.C.A."/>
            <person name="Clavel T."/>
        </authorList>
    </citation>
    <scope>NUCLEOTIDE SEQUENCE [LARGE SCALE GENOMIC DNA]</scope>
    <source>
        <strain evidence="1 2">CLA-SR-H028</strain>
    </source>
</reference>
<comment type="caution">
    <text evidence="1">The sequence shown here is derived from an EMBL/GenBank/DDBJ whole genome shotgun (WGS) entry which is preliminary data.</text>
</comment>
<keyword evidence="2" id="KW-1185">Reference proteome</keyword>
<name>A0ABV1DVC8_9FIRM</name>
<dbReference type="InterPro" id="IPR021145">
    <property type="entry name" value="Portal_protein_SPP1_Gp6-like"/>
</dbReference>
<evidence type="ECO:0000313" key="1">
    <source>
        <dbReference type="EMBL" id="MEQ2434315.1"/>
    </source>
</evidence>
<dbReference type="EMBL" id="JBBMFP010000040">
    <property type="protein sequence ID" value="MEQ2434315.1"/>
    <property type="molecule type" value="Genomic_DNA"/>
</dbReference>
<dbReference type="RefSeq" id="WP_256170824.1">
    <property type="nucleotide sequence ID" value="NZ_JBBMFP010000040.1"/>
</dbReference>
<dbReference type="Proteomes" id="UP001457898">
    <property type="component" value="Unassembled WGS sequence"/>
</dbReference>
<organism evidence="1 2">
    <name type="scientific">Blautia caccae</name>
    <dbReference type="NCBI Taxonomy" id="3133175"/>
    <lineage>
        <taxon>Bacteria</taxon>
        <taxon>Bacillati</taxon>
        <taxon>Bacillota</taxon>
        <taxon>Clostridia</taxon>
        <taxon>Lachnospirales</taxon>
        <taxon>Lachnospiraceae</taxon>
        <taxon>Blautia</taxon>
    </lineage>
</organism>
<evidence type="ECO:0000313" key="2">
    <source>
        <dbReference type="Proteomes" id="UP001457898"/>
    </source>
</evidence>
<proteinExistence type="predicted"/>
<gene>
    <name evidence="1" type="ORF">WMO65_25295</name>
</gene>
<sequence length="488" mass="55406">MGFMDLPIFILNELSSGPYGPYVTQRLAEVQKWYEIYEEGAEFSIEDVGEDSEEKKFSPTELRSKKIKRLINKQAEFMVGKPPDIKVTCPDEEKTDDGKPNETAMQEYLKEVLKKCLWSGKLLKGAKDCFIGGKVAIKVNVTPDKLGIMFVPADGFLYETEPDDIDVISKVILFYCVTPDDEDKTRQRWWRQRYRMENGKCYVAESLHDGYGELIEGYKIEDRDTGLDRIPVYVIVNDGVSGDMDGDSDVEMIQDEDSWYSKMRSANLDTVRKTMNAITWVSGAKPEAIKKLVNEPGVVWDLQADPVLDGKTPTTGTIENSFSYGDTYKDTLANINENMHDSLGIPDLSLEKTQGLMTSGKGLKMLYWPLICRCEAKWMAWKPALEWLAELLLYAAEVFPGLKTIYGDFQHAEHIITIENQYPLPEDEAEERALDLQEVGTGRSIKSYLKEWGGPDHKGMTDEDADSEIEQMVKEKRMLEESFPGGVM</sequence>
<dbReference type="Pfam" id="PF05133">
    <property type="entry name" value="SPP1_portal"/>
    <property type="match status" value="1"/>
</dbReference>